<comment type="similarity">
    <text evidence="3">In the C-terminal section; belongs to the transpeptidase family.</text>
</comment>
<dbReference type="SUPFAM" id="SSF56601">
    <property type="entry name" value="beta-lactamase/transpeptidase-like"/>
    <property type="match status" value="1"/>
</dbReference>
<keyword evidence="21" id="KW-0511">Multifunctional enzyme</keyword>
<evidence type="ECO:0000256" key="18">
    <source>
        <dbReference type="ARBA" id="ARBA00022989"/>
    </source>
</evidence>
<comment type="pathway">
    <text evidence="26">Glycan biosynthesis.</text>
</comment>
<dbReference type="EMBL" id="MSPP01000004">
    <property type="protein sequence ID" value="OUD08647.1"/>
    <property type="molecule type" value="Genomic_DNA"/>
</dbReference>
<evidence type="ECO:0000256" key="20">
    <source>
        <dbReference type="ARBA" id="ARBA00023251"/>
    </source>
</evidence>
<dbReference type="EC" id="2.4.99.28" evidence="24"/>
<evidence type="ECO:0000313" key="32">
    <source>
        <dbReference type="Proteomes" id="UP000194664"/>
    </source>
</evidence>
<dbReference type="InterPro" id="IPR036950">
    <property type="entry name" value="PBP_transglycosylase"/>
</dbReference>
<dbReference type="GO" id="GO:0009252">
    <property type="term" value="P:peptidoglycan biosynthetic process"/>
    <property type="evidence" value="ECO:0007669"/>
    <property type="project" value="UniProtKB-UniPathway"/>
</dbReference>
<evidence type="ECO:0000256" key="13">
    <source>
        <dbReference type="ARBA" id="ARBA00022692"/>
    </source>
</evidence>
<evidence type="ECO:0000256" key="23">
    <source>
        <dbReference type="ARBA" id="ARBA00034000"/>
    </source>
</evidence>
<evidence type="ECO:0000256" key="27">
    <source>
        <dbReference type="SAM" id="Phobius"/>
    </source>
</evidence>
<comment type="catalytic activity">
    <reaction evidence="23">
        <text>Preferential cleavage: (Ac)2-L-Lys-D-Ala-|-D-Ala. Also transpeptidation of peptidyl-alanyl moieties that are N-acyl substituents of D-alanine.</text>
        <dbReference type="EC" id="3.4.16.4"/>
    </reaction>
</comment>
<evidence type="ECO:0000256" key="19">
    <source>
        <dbReference type="ARBA" id="ARBA00023136"/>
    </source>
</evidence>
<reference evidence="31 32" key="1">
    <citation type="submission" date="2016-12" db="EMBL/GenBank/DDBJ databases">
        <title>The draft genome sequence of HSLHS2.</title>
        <authorList>
            <person name="Hu D."/>
            <person name="Wang L."/>
            <person name="Shao Z."/>
        </authorList>
    </citation>
    <scope>NUCLEOTIDE SEQUENCE [LARGE SCALE GENOMIC DNA]</scope>
    <source>
        <strain evidence="31">MCCC 1A06712</strain>
    </source>
</reference>
<dbReference type="GO" id="GO:0005886">
    <property type="term" value="C:plasma membrane"/>
    <property type="evidence" value="ECO:0007669"/>
    <property type="project" value="UniProtKB-SubCell"/>
</dbReference>
<dbReference type="Gene3D" id="1.10.3810.10">
    <property type="entry name" value="Biosynthetic peptidoglycan transglycosylase-like"/>
    <property type="match status" value="1"/>
</dbReference>
<comment type="subcellular location">
    <subcellularLocation>
        <location evidence="1">Cell inner membrane</location>
        <topology evidence="1">Single-pass type II membrane protein</topology>
    </subcellularLocation>
</comment>
<dbReference type="SUPFAM" id="SSF53955">
    <property type="entry name" value="Lysozyme-like"/>
    <property type="match status" value="1"/>
</dbReference>
<keyword evidence="16" id="KW-0735">Signal-anchor</keyword>
<keyword evidence="20" id="KW-0046">Antibiotic resistance</keyword>
<feature type="domain" description="Glycosyl transferase family 51" evidence="29">
    <location>
        <begin position="60"/>
        <end position="235"/>
    </location>
</feature>
<keyword evidence="12" id="KW-0808">Transferase</keyword>
<keyword evidence="10" id="KW-0645">Protease</keyword>
<feature type="domain" description="Penicillin-binding protein OB-like" evidence="30">
    <location>
        <begin position="329"/>
        <end position="436"/>
    </location>
</feature>
<dbReference type="GO" id="GO:0071555">
    <property type="term" value="P:cell wall organization"/>
    <property type="evidence" value="ECO:0007669"/>
    <property type="project" value="UniProtKB-KW"/>
</dbReference>
<keyword evidence="22" id="KW-0961">Cell wall biogenesis/degradation</keyword>
<evidence type="ECO:0000256" key="21">
    <source>
        <dbReference type="ARBA" id="ARBA00023268"/>
    </source>
</evidence>
<dbReference type="RefSeq" id="WP_086451917.1">
    <property type="nucleotide sequence ID" value="NZ_MSPP01000004.1"/>
</dbReference>
<evidence type="ECO:0000256" key="12">
    <source>
        <dbReference type="ARBA" id="ARBA00022679"/>
    </source>
</evidence>
<keyword evidence="32" id="KW-1185">Reference proteome</keyword>
<keyword evidence="19 27" id="KW-0472">Membrane</keyword>
<dbReference type="GO" id="GO:0008360">
    <property type="term" value="P:regulation of cell shape"/>
    <property type="evidence" value="ECO:0007669"/>
    <property type="project" value="UniProtKB-KW"/>
</dbReference>
<dbReference type="OrthoDB" id="9766909at2"/>
<dbReference type="GO" id="GO:0009002">
    <property type="term" value="F:serine-type D-Ala-D-Ala carboxypeptidase activity"/>
    <property type="evidence" value="ECO:0007669"/>
    <property type="project" value="UniProtKB-EC"/>
</dbReference>
<evidence type="ECO:0000256" key="9">
    <source>
        <dbReference type="ARBA" id="ARBA00022645"/>
    </source>
</evidence>
<dbReference type="InterPro" id="IPR012338">
    <property type="entry name" value="Beta-lactam/transpept-like"/>
</dbReference>
<keyword evidence="8" id="KW-0997">Cell inner membrane</keyword>
<comment type="similarity">
    <text evidence="4">In the N-terminal section; belongs to the glycosyltransferase 51 family.</text>
</comment>
<evidence type="ECO:0000256" key="25">
    <source>
        <dbReference type="ARBA" id="ARBA00049902"/>
    </source>
</evidence>
<evidence type="ECO:0000259" key="28">
    <source>
        <dbReference type="Pfam" id="PF00905"/>
    </source>
</evidence>
<name>A0A251WW30_9RHOB</name>
<dbReference type="InterPro" id="IPR050396">
    <property type="entry name" value="Glycosyltr_51/Transpeptidase"/>
</dbReference>
<dbReference type="Pfam" id="PF00912">
    <property type="entry name" value="Transgly"/>
    <property type="match status" value="1"/>
</dbReference>
<keyword evidence="9" id="KW-0121">Carboxypeptidase</keyword>
<dbReference type="NCBIfam" id="TIGR02074">
    <property type="entry name" value="PBP_1a_fam"/>
    <property type="match status" value="1"/>
</dbReference>
<keyword evidence="15" id="KW-0133">Cell shape</keyword>
<sequence length="835" mass="91832">MLRFIMSFFGAIFTMVTLGLVMVALGIGGIFSFYGKDLPSTETLSRYQPATISRVYSGEGAIIDEFARERRLFTPIEEIPEIVQYAFVSAEDQNFFTHPGYDIRGIAAAALEAIMSRGEDVRGASTITQQVMKNFLLSSERTAERKIRELILAVRIERVMDKSQILELYLNEIFLGQNSSGVTAAAQSYFNKPLSRLTPGEAAYLAALAQRPGNLHPVRQYEDSVARRNYVLGRLADDGYITEEVAEAEKAMPLRTVQSGDYDSFRSQLPPRNYFTDEIRRQLSRNFGEEEFFTGGLSIRATIDADMQIVAEHALQQALEEYDRNLGQWRGTGKTIETDQLETEELWRAALSSTSVPRDVTLDGDWLPAVVLNVEDQQLTVGIEGVDGTQTVPREDIRWLVGDFFDNFKIGDVVHVRRLTEGDAFVRWSLRQVPAVQGAFMAMDVNTGRVIAMQGGFSYQATELNRATQAFRQPGSSFKPFVYAAALDSGYSPATIVVDAPIEINTPQGLWRPQNSSNQFYGPTPLRTGIEQSRNLMTIRLAQEVGMDVIADYAERFGVYGDGEMGEFLSNSLGSEETTLFRLVAAYSMFANGGEVVEPTLVDRVQNRFGETVYQHDTRTCVDCSIPSLPAGDAPTIQSNRERIMNAVTAYQLTSMMEGVVQRGTASSVINLPVPIAGKTGTTNDAKDVWFVGFSSNIAAGCYIGYDTPNPLGRGIYGGTTCGPVFQRFMAEAINEYGGGPFNVPDDCQFINIDRFTGARMPDGSTGPNVISECFRVGEEPIFGIMFDGGFAMSADLPLFDEVQQETRSVTTSDGNTATVGPNASFGTLSSGGLY</sequence>
<comment type="pathway">
    <text evidence="2">Cell wall biogenesis; peptidoglycan biosynthesis.</text>
</comment>
<evidence type="ECO:0000259" key="29">
    <source>
        <dbReference type="Pfam" id="PF00912"/>
    </source>
</evidence>
<keyword evidence="13 27" id="KW-0812">Transmembrane</keyword>
<evidence type="ECO:0000256" key="24">
    <source>
        <dbReference type="ARBA" id="ARBA00044770"/>
    </source>
</evidence>
<evidence type="ECO:0000256" key="14">
    <source>
        <dbReference type="ARBA" id="ARBA00022801"/>
    </source>
</evidence>
<keyword evidence="17" id="KW-0573">Peptidoglycan synthesis</keyword>
<evidence type="ECO:0000256" key="3">
    <source>
        <dbReference type="ARBA" id="ARBA00007090"/>
    </source>
</evidence>
<keyword evidence="7" id="KW-1003">Cell membrane</keyword>
<evidence type="ECO:0000256" key="5">
    <source>
        <dbReference type="ARBA" id="ARBA00012448"/>
    </source>
</evidence>
<dbReference type="EC" id="3.4.16.4" evidence="5"/>
<dbReference type="GO" id="GO:0006508">
    <property type="term" value="P:proteolysis"/>
    <property type="evidence" value="ECO:0007669"/>
    <property type="project" value="UniProtKB-KW"/>
</dbReference>
<evidence type="ECO:0000256" key="22">
    <source>
        <dbReference type="ARBA" id="ARBA00023316"/>
    </source>
</evidence>
<dbReference type="InterPro" id="IPR023346">
    <property type="entry name" value="Lysozyme-like_dom_sf"/>
</dbReference>
<dbReference type="InterPro" id="IPR001460">
    <property type="entry name" value="PCN-bd_Tpept"/>
</dbReference>
<keyword evidence="18 27" id="KW-1133">Transmembrane helix</keyword>
<evidence type="ECO:0000256" key="15">
    <source>
        <dbReference type="ARBA" id="ARBA00022960"/>
    </source>
</evidence>
<dbReference type="UniPathway" id="UPA00219"/>
<evidence type="ECO:0000256" key="26">
    <source>
        <dbReference type="ARBA" id="ARBA00060592"/>
    </source>
</evidence>
<evidence type="ECO:0000256" key="7">
    <source>
        <dbReference type="ARBA" id="ARBA00022475"/>
    </source>
</evidence>
<dbReference type="PANTHER" id="PTHR32282:SF27">
    <property type="entry name" value="PENICILLIN-BINDING PROTEIN 1A"/>
    <property type="match status" value="1"/>
</dbReference>
<dbReference type="Pfam" id="PF00905">
    <property type="entry name" value="Transpeptidase"/>
    <property type="match status" value="1"/>
</dbReference>
<accession>A0A251WW30</accession>
<evidence type="ECO:0000256" key="4">
    <source>
        <dbReference type="ARBA" id="ARBA00007739"/>
    </source>
</evidence>
<gene>
    <name evidence="31" type="ORF">BVC71_11970</name>
</gene>
<proteinExistence type="inferred from homology"/>
<comment type="caution">
    <text evidence="31">The sequence shown here is derived from an EMBL/GenBank/DDBJ whole genome shotgun (WGS) entry which is preliminary data.</text>
</comment>
<dbReference type="Proteomes" id="UP000194664">
    <property type="component" value="Unassembled WGS sequence"/>
</dbReference>
<dbReference type="Gene3D" id="3.40.710.10">
    <property type="entry name" value="DD-peptidase/beta-lactamase superfamily"/>
    <property type="match status" value="2"/>
</dbReference>
<dbReference type="GO" id="GO:0046677">
    <property type="term" value="P:response to antibiotic"/>
    <property type="evidence" value="ECO:0007669"/>
    <property type="project" value="UniProtKB-KW"/>
</dbReference>
<feature type="transmembrane region" description="Helical" evidence="27">
    <location>
        <begin position="12"/>
        <end position="34"/>
    </location>
</feature>
<evidence type="ECO:0000256" key="17">
    <source>
        <dbReference type="ARBA" id="ARBA00022984"/>
    </source>
</evidence>
<dbReference type="PANTHER" id="PTHR32282">
    <property type="entry name" value="BINDING PROTEIN TRANSPEPTIDASE, PUTATIVE-RELATED"/>
    <property type="match status" value="1"/>
</dbReference>
<evidence type="ECO:0000256" key="6">
    <source>
        <dbReference type="ARBA" id="ARBA00018638"/>
    </source>
</evidence>
<evidence type="ECO:0000256" key="11">
    <source>
        <dbReference type="ARBA" id="ARBA00022676"/>
    </source>
</evidence>
<feature type="domain" description="Penicillin-binding protein transpeptidase" evidence="28">
    <location>
        <begin position="438"/>
        <end position="730"/>
    </location>
</feature>
<evidence type="ECO:0000256" key="1">
    <source>
        <dbReference type="ARBA" id="ARBA00004249"/>
    </source>
</evidence>
<evidence type="ECO:0000256" key="10">
    <source>
        <dbReference type="ARBA" id="ARBA00022670"/>
    </source>
</evidence>
<dbReference type="Pfam" id="PF17092">
    <property type="entry name" value="PCB_OB"/>
    <property type="match status" value="1"/>
</dbReference>
<evidence type="ECO:0000256" key="2">
    <source>
        <dbReference type="ARBA" id="ARBA00004752"/>
    </source>
</evidence>
<evidence type="ECO:0000313" key="31">
    <source>
        <dbReference type="EMBL" id="OUD08647.1"/>
    </source>
</evidence>
<dbReference type="GO" id="GO:0008658">
    <property type="term" value="F:penicillin binding"/>
    <property type="evidence" value="ECO:0007669"/>
    <property type="project" value="InterPro"/>
</dbReference>
<protein>
    <recommendedName>
        <fullName evidence="6">Penicillin-binding protein 1A</fullName>
        <ecNumber evidence="24">2.4.99.28</ecNumber>
        <ecNumber evidence="5">3.4.16.4</ecNumber>
    </recommendedName>
</protein>
<organism evidence="31 32">
    <name type="scientific">Marivivens niveibacter</name>
    <dbReference type="NCBI Taxonomy" id="1930667"/>
    <lineage>
        <taxon>Bacteria</taxon>
        <taxon>Pseudomonadati</taxon>
        <taxon>Pseudomonadota</taxon>
        <taxon>Alphaproteobacteria</taxon>
        <taxon>Rhodobacterales</taxon>
        <taxon>Paracoccaceae</taxon>
        <taxon>Marivivens group</taxon>
        <taxon>Marivivens</taxon>
    </lineage>
</organism>
<dbReference type="FunFam" id="1.10.3810.10:FF:000003">
    <property type="entry name" value="Penicillin-binding protein 1a"/>
    <property type="match status" value="1"/>
</dbReference>
<dbReference type="GO" id="GO:0008955">
    <property type="term" value="F:peptidoglycan glycosyltransferase activity"/>
    <property type="evidence" value="ECO:0007669"/>
    <property type="project" value="UniProtKB-EC"/>
</dbReference>
<evidence type="ECO:0000259" key="30">
    <source>
        <dbReference type="Pfam" id="PF17092"/>
    </source>
</evidence>
<dbReference type="InterPro" id="IPR001264">
    <property type="entry name" value="Glyco_trans_51"/>
</dbReference>
<keyword evidence="14" id="KW-0378">Hydrolase</keyword>
<dbReference type="GO" id="GO:0030288">
    <property type="term" value="C:outer membrane-bounded periplasmic space"/>
    <property type="evidence" value="ECO:0007669"/>
    <property type="project" value="TreeGrafter"/>
</dbReference>
<comment type="catalytic activity">
    <reaction evidence="25">
        <text>[GlcNAc-(1-&gt;4)-Mur2Ac(oyl-L-Ala-gamma-D-Glu-L-Lys-D-Ala-D-Ala)](n)-di-trans,octa-cis-undecaprenyl diphosphate + beta-D-GlcNAc-(1-&gt;4)-Mur2Ac(oyl-L-Ala-gamma-D-Glu-L-Lys-D-Ala-D-Ala)-di-trans,octa-cis-undecaprenyl diphosphate = [GlcNAc-(1-&gt;4)-Mur2Ac(oyl-L-Ala-gamma-D-Glu-L-Lys-D-Ala-D-Ala)](n+1)-di-trans,octa-cis-undecaprenyl diphosphate + di-trans,octa-cis-undecaprenyl diphosphate + H(+)</text>
        <dbReference type="Rhea" id="RHEA:23708"/>
        <dbReference type="Rhea" id="RHEA-COMP:9602"/>
        <dbReference type="Rhea" id="RHEA-COMP:9603"/>
        <dbReference type="ChEBI" id="CHEBI:15378"/>
        <dbReference type="ChEBI" id="CHEBI:58405"/>
        <dbReference type="ChEBI" id="CHEBI:60033"/>
        <dbReference type="ChEBI" id="CHEBI:78435"/>
        <dbReference type="EC" id="2.4.99.28"/>
    </reaction>
</comment>
<keyword evidence="11" id="KW-0328">Glycosyltransferase</keyword>
<dbReference type="InterPro" id="IPR031376">
    <property type="entry name" value="PCB_OB"/>
</dbReference>
<dbReference type="AlphaFoldDB" id="A0A251WW30"/>
<evidence type="ECO:0000256" key="8">
    <source>
        <dbReference type="ARBA" id="ARBA00022519"/>
    </source>
</evidence>
<evidence type="ECO:0000256" key="16">
    <source>
        <dbReference type="ARBA" id="ARBA00022968"/>
    </source>
</evidence>